<evidence type="ECO:0000256" key="2">
    <source>
        <dbReference type="ARBA" id="ARBA00004651"/>
    </source>
</evidence>
<feature type="transmembrane region" description="Helical" evidence="12">
    <location>
        <begin position="583"/>
        <end position="602"/>
    </location>
</feature>
<dbReference type="GO" id="GO:0005886">
    <property type="term" value="C:plasma membrane"/>
    <property type="evidence" value="ECO:0007669"/>
    <property type="project" value="UniProtKB-SubCell"/>
</dbReference>
<comment type="similarity">
    <text evidence="3">Belongs to the emb family.</text>
</comment>
<feature type="domain" description="Arabinosyltransferase C-terminal" evidence="14">
    <location>
        <begin position="846"/>
        <end position="1155"/>
    </location>
</feature>
<dbReference type="InterPro" id="IPR040920">
    <property type="entry name" value="Arabino_trans_N"/>
</dbReference>
<keyword evidence="9 12" id="KW-0472">Membrane</keyword>
<organism evidence="16 17">
    <name type="scientific">Corynebacterium yudongzhengii</name>
    <dbReference type="NCBI Taxonomy" id="2080740"/>
    <lineage>
        <taxon>Bacteria</taxon>
        <taxon>Bacillati</taxon>
        <taxon>Actinomycetota</taxon>
        <taxon>Actinomycetes</taxon>
        <taxon>Mycobacteriales</taxon>
        <taxon>Corynebacteriaceae</taxon>
        <taxon>Corynebacterium</taxon>
    </lineage>
</organism>
<feature type="domain" description="Arabinofuranosyltransferase central" evidence="13">
    <location>
        <begin position="212"/>
        <end position="676"/>
    </location>
</feature>
<feature type="transmembrane region" description="Helical" evidence="12">
    <location>
        <begin position="417"/>
        <end position="440"/>
    </location>
</feature>
<dbReference type="InterPro" id="IPR027451">
    <property type="entry name" value="EmbABC_dom1"/>
</dbReference>
<dbReference type="Gene3D" id="2.60.120.940">
    <property type="entry name" value="EmbC, C-terminal domain, subdomain 2"/>
    <property type="match status" value="1"/>
</dbReference>
<feature type="transmembrane region" description="Helical" evidence="12">
    <location>
        <begin position="528"/>
        <end position="545"/>
    </location>
</feature>
<keyword evidence="10" id="KW-0961">Cell wall biogenesis/degradation</keyword>
<evidence type="ECO:0000313" key="17">
    <source>
        <dbReference type="Proteomes" id="UP000244989"/>
    </source>
</evidence>
<comment type="subcellular location">
    <subcellularLocation>
        <location evidence="2">Cell membrane</location>
        <topology evidence="2">Multi-pass membrane protein</topology>
    </subcellularLocation>
</comment>
<feature type="transmembrane region" description="Helical" evidence="12">
    <location>
        <begin position="363"/>
        <end position="379"/>
    </location>
</feature>
<evidence type="ECO:0000256" key="11">
    <source>
        <dbReference type="SAM" id="MobiDB-lite"/>
    </source>
</evidence>
<protein>
    <submittedName>
        <fullName evidence="16">Arabinosyltransferase</fullName>
    </submittedName>
</protein>
<dbReference type="InterPro" id="IPR042486">
    <property type="entry name" value="Arabino_trans_C_2"/>
</dbReference>
<feature type="compositionally biased region" description="Acidic residues" evidence="11">
    <location>
        <begin position="777"/>
        <end position="788"/>
    </location>
</feature>
<dbReference type="KEGG" id="cyz:C3B44_00535"/>
<feature type="transmembrane region" description="Helical" evidence="12">
    <location>
        <begin position="614"/>
        <end position="635"/>
    </location>
</feature>
<feature type="domain" description="Arabinosyltransferas concanavalin like" evidence="15">
    <location>
        <begin position="47"/>
        <end position="208"/>
    </location>
</feature>
<proteinExistence type="inferred from homology"/>
<evidence type="ECO:0000259" key="14">
    <source>
        <dbReference type="Pfam" id="PF14896"/>
    </source>
</evidence>
<feature type="transmembrane region" description="Helical" evidence="12">
    <location>
        <begin position="256"/>
        <end position="273"/>
    </location>
</feature>
<feature type="region of interest" description="Disordered" evidence="11">
    <location>
        <begin position="777"/>
        <end position="882"/>
    </location>
</feature>
<evidence type="ECO:0000256" key="6">
    <source>
        <dbReference type="ARBA" id="ARBA00022679"/>
    </source>
</evidence>
<keyword evidence="4" id="KW-1003">Cell membrane</keyword>
<feature type="transmembrane region" description="Helical" evidence="12">
    <location>
        <begin position="219"/>
        <end position="236"/>
    </location>
</feature>
<evidence type="ECO:0000259" key="15">
    <source>
        <dbReference type="Pfam" id="PF17689"/>
    </source>
</evidence>
<dbReference type="GO" id="GO:0071555">
    <property type="term" value="P:cell wall organization"/>
    <property type="evidence" value="ECO:0007669"/>
    <property type="project" value="UniProtKB-KW"/>
</dbReference>
<keyword evidence="5" id="KW-0328">Glycosyltransferase</keyword>
<evidence type="ECO:0000256" key="9">
    <source>
        <dbReference type="ARBA" id="ARBA00023136"/>
    </source>
</evidence>
<comment type="caution">
    <text evidence="16">The sequence shown here is derived from an EMBL/GenBank/DDBJ whole genome shotgun (WGS) entry which is preliminary data.</text>
</comment>
<accession>A0A2U1T5M4</accession>
<name>A0A2U1T5M4_9CORY</name>
<dbReference type="GO" id="GO:0071766">
    <property type="term" value="P:Actinobacterium-type cell wall biogenesis"/>
    <property type="evidence" value="ECO:0007669"/>
    <property type="project" value="InterPro"/>
</dbReference>
<dbReference type="AlphaFoldDB" id="A0A2U1T5M4"/>
<feature type="transmembrane region" description="Helical" evidence="12">
    <location>
        <begin position="655"/>
        <end position="675"/>
    </location>
</feature>
<evidence type="ECO:0000256" key="8">
    <source>
        <dbReference type="ARBA" id="ARBA00022989"/>
    </source>
</evidence>
<feature type="domain" description="Arabinosyltransferase C-terminal" evidence="14">
    <location>
        <begin position="724"/>
        <end position="839"/>
    </location>
</feature>
<dbReference type="GO" id="GO:0052636">
    <property type="term" value="F:arabinosyltransferase activity"/>
    <property type="evidence" value="ECO:0007669"/>
    <property type="project" value="InterPro"/>
</dbReference>
<feature type="transmembrane region" description="Helical" evidence="12">
    <location>
        <begin position="461"/>
        <end position="482"/>
    </location>
</feature>
<keyword evidence="7 12" id="KW-0812">Transmembrane</keyword>
<evidence type="ECO:0000313" key="16">
    <source>
        <dbReference type="EMBL" id="PWC01265.1"/>
    </source>
</evidence>
<dbReference type="Pfam" id="PF14896">
    <property type="entry name" value="Arabino_trans_C"/>
    <property type="match status" value="2"/>
</dbReference>
<dbReference type="OrthoDB" id="3584570at2"/>
<reference evidence="17" key="1">
    <citation type="submission" date="2018-04" db="EMBL/GenBank/DDBJ databases">
        <authorList>
            <person name="Liu S."/>
            <person name="Wang Z."/>
            <person name="Li J."/>
        </authorList>
    </citation>
    <scope>NUCLEOTIDE SEQUENCE [LARGE SCALE GENOMIC DNA]</scope>
    <source>
        <strain evidence="17">2189</strain>
    </source>
</reference>
<dbReference type="Gene3D" id="2.60.120.610">
    <property type="entry name" value="arabinofuranosyltransferase like domain"/>
    <property type="match status" value="1"/>
</dbReference>
<feature type="transmembrane region" description="Helical" evidence="12">
    <location>
        <begin position="329"/>
        <end position="351"/>
    </location>
</feature>
<dbReference type="Proteomes" id="UP000244989">
    <property type="component" value="Unassembled WGS sequence"/>
</dbReference>
<keyword evidence="17" id="KW-1185">Reference proteome</keyword>
<feature type="transmembrane region" description="Helical" evidence="12">
    <location>
        <begin position="557"/>
        <end position="577"/>
    </location>
</feature>
<feature type="transmembrane region" description="Helical" evidence="12">
    <location>
        <begin position="23"/>
        <end position="44"/>
    </location>
</feature>
<dbReference type="InterPro" id="IPR032731">
    <property type="entry name" value="Arabino_trans_C"/>
</dbReference>
<keyword evidence="6 16" id="KW-0808">Transferase</keyword>
<feature type="transmembrane region" description="Helical" evidence="12">
    <location>
        <begin position="704"/>
        <end position="728"/>
    </location>
</feature>
<evidence type="ECO:0000256" key="7">
    <source>
        <dbReference type="ARBA" id="ARBA00022692"/>
    </source>
</evidence>
<evidence type="ECO:0000256" key="4">
    <source>
        <dbReference type="ARBA" id="ARBA00022475"/>
    </source>
</evidence>
<evidence type="ECO:0000256" key="3">
    <source>
        <dbReference type="ARBA" id="ARBA00008195"/>
    </source>
</evidence>
<evidence type="ECO:0000259" key="13">
    <source>
        <dbReference type="Pfam" id="PF04602"/>
    </source>
</evidence>
<evidence type="ECO:0000256" key="10">
    <source>
        <dbReference type="ARBA" id="ARBA00023316"/>
    </source>
</evidence>
<comment type="function">
    <text evidence="1">Arabinosyl transferase responsible for the polymerization of arabinose into the arabinan of arabinogalactan.</text>
</comment>
<keyword evidence="8 12" id="KW-1133">Transmembrane helix</keyword>
<dbReference type="InterPro" id="IPR007680">
    <property type="entry name" value="Arabino_trans_central"/>
</dbReference>
<evidence type="ECO:0000256" key="12">
    <source>
        <dbReference type="SAM" id="Phobius"/>
    </source>
</evidence>
<dbReference type="Pfam" id="PF04602">
    <property type="entry name" value="Arabinose_trans"/>
    <property type="match status" value="1"/>
</dbReference>
<dbReference type="EMBL" id="QEEZ01000015">
    <property type="protein sequence ID" value="PWC01265.1"/>
    <property type="molecule type" value="Genomic_DNA"/>
</dbReference>
<feature type="compositionally biased region" description="Low complexity" evidence="11">
    <location>
        <begin position="820"/>
        <end position="841"/>
    </location>
</feature>
<feature type="compositionally biased region" description="Acidic residues" evidence="11">
    <location>
        <begin position="842"/>
        <end position="869"/>
    </location>
</feature>
<evidence type="ECO:0000256" key="1">
    <source>
        <dbReference type="ARBA" id="ARBA00003001"/>
    </source>
</evidence>
<gene>
    <name evidence="16" type="ORF">DF222_08195</name>
</gene>
<sequence length="1159" mass="125612">MSTRTTPATPATGVLPGRVSSPLATLGAVSGIAAFLLFILVPFLPVNQVQSSVSWPQNESLNSVNAPLISVAPEKFRAEIPLAAADMVRDEESLILATVPPSGPHASDRGLFINTTEDGGIDVAALSDVLISLSAEDLDEAGDDASLEIEFTGDGSRVTVEGTDFGDESTEDLRPQLTGIYTEIDDTPENYQELVDAGLAVDVEINSRFTSSPTITKQVAMWLGTGLALVAVWALWRQGRDERPSQDKDYSRWRRVTGLDGIVLAILGFWHIFGANTSDDGFILTMARVKENAGYLANFYRWYGVPEAPFGTPYYDLLGLMSQVSANSMWMRLPTLLAGIGIWLLLSREILPRFGANIDDRRVAHWTAAFMFLAFWLPFNNGIRPEPMVALGTLVTWVLFERAIAHQRLFPAALGSFTAALTLTVGPTGLMAVGVFLISLPAVIRMIARRVENNPEQKLRAGLGTIGPFLAAGTFVLVPVFADQTLATVMESTRVRGAVGPALEWYSEYVRYATLFQETVDGSLTRRFAMFLMFACLGLVLYGVIRNGSIPGVNRGATIRLLLIVGLSMFFLMFTPTKWTHHFGIYAGIAGAVAALGAVVLSQIAVRSPRVRTFALATVMFLLALTFAGWNGWWYISAYGVPWWDKKPQISGIEFTSIILLISLLILAFGIFQTFRHEYTRAQAIKAGTVEDFDARDRQHAGRWATAMTAPVALVSILVVLFAMASFVKAFVDQYPAYTVGLGNLRSLTGDTSHLAGDTLLETNTNDSFLTPLNDDVDFGDSLEDEDTVGFGPNGVPGTITSDSTDAANVGAIGSDNGAEDAATTGSTATDNDADTTTGSTGDDEDSTSGTTDTDEDTSTTGSTDDEQQTQDTAGGVRAGAGVNGSFAHLPFHLDPAEIPVVGSWTETPTTAAKTTTAWYELPEIQENTPLLVVSAAGRIAHTDRDGIEQPGEKLVVEFGKSDGSGQPEVLGEAQLLDPGLAPTWRNLRLPLDALPEETDTIRLVAEDTSLDPDTWLAFTPPRIPELSQMSDEIDDTPPALLDWPVALQFPEQRSFDHYAGVTEIPEYRISPDDPGREALSGFQDFYGGGAMATAEAVNTSYEIPSYAANDWQRDWGSLERYQLRRDSEGNEPDKAVINHEEIVRSGLWHESDMKIRED</sequence>
<dbReference type="Pfam" id="PF17689">
    <property type="entry name" value="Arabino_trans_N"/>
    <property type="match status" value="1"/>
</dbReference>
<evidence type="ECO:0000256" key="5">
    <source>
        <dbReference type="ARBA" id="ARBA00022676"/>
    </source>
</evidence>